<keyword evidence="1" id="KW-1133">Transmembrane helix</keyword>
<dbReference type="AlphaFoldDB" id="A0A9N8EDV9"/>
<protein>
    <submittedName>
        <fullName evidence="3">Uncharacterized protein</fullName>
    </submittedName>
</protein>
<dbReference type="EMBL" id="CAICTM010000931">
    <property type="protein sequence ID" value="CAB9518424.1"/>
    <property type="molecule type" value="Genomic_DNA"/>
</dbReference>
<organism evidence="3 4">
    <name type="scientific">Seminavis robusta</name>
    <dbReference type="NCBI Taxonomy" id="568900"/>
    <lineage>
        <taxon>Eukaryota</taxon>
        <taxon>Sar</taxon>
        <taxon>Stramenopiles</taxon>
        <taxon>Ochrophyta</taxon>
        <taxon>Bacillariophyta</taxon>
        <taxon>Bacillariophyceae</taxon>
        <taxon>Bacillariophycidae</taxon>
        <taxon>Naviculales</taxon>
        <taxon>Naviculaceae</taxon>
        <taxon>Seminavis</taxon>
    </lineage>
</organism>
<evidence type="ECO:0000256" key="1">
    <source>
        <dbReference type="SAM" id="Phobius"/>
    </source>
</evidence>
<evidence type="ECO:0000256" key="2">
    <source>
        <dbReference type="SAM" id="SignalP"/>
    </source>
</evidence>
<keyword evidence="1" id="KW-0812">Transmembrane</keyword>
<comment type="caution">
    <text evidence="3">The sequence shown here is derived from an EMBL/GenBank/DDBJ whole genome shotgun (WGS) entry which is preliminary data.</text>
</comment>
<name>A0A9N8EDV9_9STRA</name>
<proteinExistence type="predicted"/>
<keyword evidence="1" id="KW-0472">Membrane</keyword>
<accession>A0A9N8EDV9</accession>
<dbReference type="Proteomes" id="UP001153069">
    <property type="component" value="Unassembled WGS sequence"/>
</dbReference>
<feature type="signal peptide" evidence="2">
    <location>
        <begin position="1"/>
        <end position="22"/>
    </location>
</feature>
<sequence>MSSFRSLAFILVCSFSPAVVYSKNSASASSSYSSSLDAREPVVCGCHECTEAIVDRQAGEHSCAERIQFLVDEYQLPEEEACIRVARTEFRDICGPECDPGRCDGNKLPPHEMPSTYCGCKHCTHEVWNRITTQHHTCGARISYLADFNGLPTREACNIVGGHEFPHEDDCGLCDPDRCEPVLGTGEYRCGCSRCTNAIWDLELDHDGATCGERIEFLQDVEGQTEVRACRQVTGIEYPQLCGSNCNPDLCDSPLAARTPLYCFPDFDERERYRNFWGNFTVEVKESKVEERGICGPHDNKFTASTVSRVGPNRLKLQFKKSAGQSWIGSEVRVRLPNADMPFRYGSFSFSVESVQVVNVHSGEVESDNLPPSLVLSMHTWDATENFATHENQNHQVGVDISRFDDAAGEDAQFAAQPEIVHRFFTGRHNNYKQAPRIHGFHWRPAEIEFFSKNDQGRSTSFTYSTEEALEAGYIDFTQCLPADVELRIGLWHIYGSNPPPGLADNHIVEVVIDEVSYTPSGLEFVEEGRFCSKDCHCSPHHKCFGGRCTRVASHYDAVIASQLNPKLEQPQKASVRTIMGLTVFSCSVGALALIVWYQGMRSEKKNEGPAEFSISHGAVKG</sequence>
<evidence type="ECO:0000313" key="3">
    <source>
        <dbReference type="EMBL" id="CAB9518424.1"/>
    </source>
</evidence>
<gene>
    <name evidence="3" type="ORF">SEMRO_933_G221770.1</name>
</gene>
<feature type="chain" id="PRO_5040173600" evidence="2">
    <location>
        <begin position="23"/>
        <end position="622"/>
    </location>
</feature>
<reference evidence="3" key="1">
    <citation type="submission" date="2020-06" db="EMBL/GenBank/DDBJ databases">
        <authorList>
            <consortium name="Plant Systems Biology data submission"/>
        </authorList>
    </citation>
    <scope>NUCLEOTIDE SEQUENCE</scope>
    <source>
        <strain evidence="3">D6</strain>
    </source>
</reference>
<evidence type="ECO:0000313" key="4">
    <source>
        <dbReference type="Proteomes" id="UP001153069"/>
    </source>
</evidence>
<keyword evidence="2" id="KW-0732">Signal</keyword>
<feature type="transmembrane region" description="Helical" evidence="1">
    <location>
        <begin position="579"/>
        <end position="598"/>
    </location>
</feature>
<keyword evidence="4" id="KW-1185">Reference proteome</keyword>